<feature type="coiled-coil region" evidence="9">
    <location>
        <begin position="170"/>
        <end position="204"/>
    </location>
</feature>
<keyword evidence="11" id="KW-1133">Transmembrane helix</keyword>
<feature type="domain" description="Lumazine-binding" evidence="12">
    <location>
        <begin position="573"/>
        <end position="674"/>
    </location>
</feature>
<evidence type="ECO:0000256" key="9">
    <source>
        <dbReference type="SAM" id="Coils"/>
    </source>
</evidence>
<dbReference type="PANTHER" id="PTHR21098">
    <property type="entry name" value="RIBOFLAVIN SYNTHASE ALPHA CHAIN"/>
    <property type="match status" value="1"/>
</dbReference>
<keyword evidence="14" id="KW-1185">Reference proteome</keyword>
<feature type="compositionally biased region" description="Polar residues" evidence="10">
    <location>
        <begin position="351"/>
        <end position="367"/>
    </location>
</feature>
<proteinExistence type="predicted"/>
<feature type="transmembrane region" description="Helical" evidence="11">
    <location>
        <begin position="444"/>
        <end position="468"/>
    </location>
</feature>
<dbReference type="EnsemblMetazoa" id="GAUT039675-RA">
    <property type="protein sequence ID" value="GAUT039675-PA"/>
    <property type="gene ID" value="GAUT039675"/>
</dbReference>
<name>A0A1A9VK81_GLOAU</name>
<comment type="catalytic activity">
    <reaction evidence="1">
        <text>2 6,7-dimethyl-8-(1-D-ribityl)lumazine + H(+) = 5-amino-6-(D-ribitylamino)uracil + riboflavin</text>
        <dbReference type="Rhea" id="RHEA:20772"/>
        <dbReference type="ChEBI" id="CHEBI:15378"/>
        <dbReference type="ChEBI" id="CHEBI:15934"/>
        <dbReference type="ChEBI" id="CHEBI:57986"/>
        <dbReference type="ChEBI" id="CHEBI:58201"/>
        <dbReference type="EC" id="2.5.1.9"/>
    </reaction>
</comment>
<evidence type="ECO:0000256" key="7">
    <source>
        <dbReference type="ARBA" id="ARBA00022679"/>
    </source>
</evidence>
<dbReference type="InterPro" id="IPR023366">
    <property type="entry name" value="ATP_synth_asu-like_sf"/>
</dbReference>
<dbReference type="GO" id="GO:0004746">
    <property type="term" value="F:riboflavin synthase activity"/>
    <property type="evidence" value="ECO:0007669"/>
    <property type="project" value="UniProtKB-EC"/>
</dbReference>
<evidence type="ECO:0000256" key="11">
    <source>
        <dbReference type="SAM" id="Phobius"/>
    </source>
</evidence>
<protein>
    <recommendedName>
        <fullName evidence="5">Riboflavin synthase</fullName>
        <ecNumber evidence="4">2.5.1.9</ecNumber>
    </recommendedName>
</protein>
<keyword evidence="11" id="KW-0472">Membrane</keyword>
<evidence type="ECO:0000256" key="1">
    <source>
        <dbReference type="ARBA" id="ARBA00000968"/>
    </source>
</evidence>
<evidence type="ECO:0000256" key="3">
    <source>
        <dbReference type="ARBA" id="ARBA00004887"/>
    </source>
</evidence>
<feature type="region of interest" description="Disordered" evidence="10">
    <location>
        <begin position="350"/>
        <end position="385"/>
    </location>
</feature>
<feature type="transmembrane region" description="Helical" evidence="11">
    <location>
        <begin position="405"/>
        <end position="424"/>
    </location>
</feature>
<evidence type="ECO:0000256" key="4">
    <source>
        <dbReference type="ARBA" id="ARBA00012827"/>
    </source>
</evidence>
<evidence type="ECO:0000313" key="13">
    <source>
        <dbReference type="EnsemblMetazoa" id="GAUT039675-PA"/>
    </source>
</evidence>
<sequence>MNFAVSTMHNSDTETKNKYKIEDLPKLFKKRSKNISKAFSSEIIKISTIRSRSIESNIQEFSFELTATDKDTFNTRPFQIKSLIDFFKICLSREKNFTVNIKVPKESSELYNNYCKTNSDKTVEEFVNNAPPQILLQGITIILQTDVKNINLDNSHRIESFLNKKLKHAEKTENEEQSQVTLQLKEAENKDRQEQSETKQKNAQNRQIVPFTGSFGFNIASKKSKKQAQELSEEEKQSIIKQAQNDARVAMIDNQIERRGKKLDEIFIEVINGYKNQGPETFHNIFNSIFNIVYFQDKQLYEILESGEISEVLEILEIPQPAGKSFFPKEYLQKQVYRKKEQLVSGVYIQQPPTQHENTPHKSTNPLPINKSKDPSPATNEAKALPPTNITLKSPLKTVFSSKKAYFCLFIIVASASTLCLWHFPLGKVSMLKGLVPPEKRENIGLALNIGLPTLITLCVLSLAYFMYSEYSIESVKQVRIITDIGTIIDTTIHSNSDQIFHIKTQNLPSINKGNSIACSGVCLTVVDMMSDIFTVQTSQETMKISNLNTWKIGKKINLEQAMRLSDKIDGHLVQGHVDGIVKILTIERNLDSHEIKLSCPQELIKFVAKKGSVTLNGVSLTVNSVINQEFIALFVTAEEVIDMYVPESLILKIKEIGGEMVDQEKPKNNKKEE</sequence>
<keyword evidence="7" id="KW-0808">Transferase</keyword>
<dbReference type="CDD" id="cd00402">
    <property type="entry name" value="Riboflavin_synthase_like"/>
    <property type="match status" value="1"/>
</dbReference>
<evidence type="ECO:0000313" key="14">
    <source>
        <dbReference type="Proteomes" id="UP000078200"/>
    </source>
</evidence>
<evidence type="ECO:0000256" key="8">
    <source>
        <dbReference type="ARBA" id="ARBA00022737"/>
    </source>
</evidence>
<dbReference type="Pfam" id="PF00677">
    <property type="entry name" value="Lum_binding"/>
    <property type="match status" value="2"/>
</dbReference>
<dbReference type="STRING" id="7395.A0A1A9VK81"/>
<keyword evidence="9" id="KW-0175">Coiled coil</keyword>
<keyword evidence="11" id="KW-0812">Transmembrane</keyword>
<feature type="domain" description="Lumazine-binding" evidence="12">
    <location>
        <begin position="468"/>
        <end position="572"/>
    </location>
</feature>
<dbReference type="EC" id="2.5.1.9" evidence="4"/>
<dbReference type="GO" id="GO:0009231">
    <property type="term" value="P:riboflavin biosynthetic process"/>
    <property type="evidence" value="ECO:0007669"/>
    <property type="project" value="UniProtKB-KW"/>
</dbReference>
<evidence type="ECO:0000256" key="5">
    <source>
        <dbReference type="ARBA" id="ARBA00013950"/>
    </source>
</evidence>
<evidence type="ECO:0000256" key="10">
    <source>
        <dbReference type="SAM" id="MobiDB-lite"/>
    </source>
</evidence>
<dbReference type="InterPro" id="IPR017938">
    <property type="entry name" value="Riboflavin_synthase-like_b-brl"/>
</dbReference>
<evidence type="ECO:0000259" key="12">
    <source>
        <dbReference type="PROSITE" id="PS51177"/>
    </source>
</evidence>
<dbReference type="Proteomes" id="UP000078200">
    <property type="component" value="Unassembled WGS sequence"/>
</dbReference>
<reference evidence="13" key="1">
    <citation type="submission" date="2020-05" db="UniProtKB">
        <authorList>
            <consortium name="EnsemblMetazoa"/>
        </authorList>
    </citation>
    <scope>IDENTIFICATION</scope>
    <source>
        <strain evidence="13">TTRI</strain>
    </source>
</reference>
<dbReference type="SUPFAM" id="SSF63380">
    <property type="entry name" value="Riboflavin synthase domain-like"/>
    <property type="match status" value="2"/>
</dbReference>
<dbReference type="PROSITE" id="PS51177">
    <property type="entry name" value="LUMAZINE_BIND"/>
    <property type="match status" value="2"/>
</dbReference>
<dbReference type="VEuPathDB" id="VectorBase:GAUT039675"/>
<keyword evidence="8" id="KW-0677">Repeat</keyword>
<dbReference type="PANTHER" id="PTHR21098:SF12">
    <property type="entry name" value="RIBOFLAVIN SYNTHASE"/>
    <property type="match status" value="1"/>
</dbReference>
<evidence type="ECO:0000256" key="2">
    <source>
        <dbReference type="ARBA" id="ARBA00002803"/>
    </source>
</evidence>
<dbReference type="AlphaFoldDB" id="A0A1A9VK81"/>
<accession>A0A1A9VK81</accession>
<evidence type="ECO:0000256" key="6">
    <source>
        <dbReference type="ARBA" id="ARBA00022619"/>
    </source>
</evidence>
<comment type="pathway">
    <text evidence="3">Cofactor biosynthesis; riboflavin biosynthesis; riboflavin from 2-hydroxy-3-oxobutyl phosphate and 5-amino-6-(D-ribitylamino)uracil: step 2/2.</text>
</comment>
<keyword evidence="6" id="KW-0686">Riboflavin biosynthesis</keyword>
<organism evidence="13 14">
    <name type="scientific">Glossina austeni</name>
    <name type="common">Savannah tsetse fly</name>
    <dbReference type="NCBI Taxonomy" id="7395"/>
    <lineage>
        <taxon>Eukaryota</taxon>
        <taxon>Metazoa</taxon>
        <taxon>Ecdysozoa</taxon>
        <taxon>Arthropoda</taxon>
        <taxon>Hexapoda</taxon>
        <taxon>Insecta</taxon>
        <taxon>Pterygota</taxon>
        <taxon>Neoptera</taxon>
        <taxon>Endopterygota</taxon>
        <taxon>Diptera</taxon>
        <taxon>Brachycera</taxon>
        <taxon>Muscomorpha</taxon>
        <taxon>Hippoboscoidea</taxon>
        <taxon>Glossinidae</taxon>
        <taxon>Glossina</taxon>
    </lineage>
</organism>
<dbReference type="Gene3D" id="2.40.30.20">
    <property type="match status" value="2"/>
</dbReference>
<dbReference type="InterPro" id="IPR026017">
    <property type="entry name" value="Lumazine-bd_dom"/>
</dbReference>
<comment type="function">
    <text evidence="2">Catalyzes the dismutation of two molecules of 6,7-dimethyl-8-ribityllumazine, resulting in the formation of riboflavin and 5-amino-6-(D-ribitylamino)uracil.</text>
</comment>
<dbReference type="InterPro" id="IPR001783">
    <property type="entry name" value="Lumazine-bd"/>
</dbReference>